<dbReference type="Gene3D" id="1.10.246.60">
    <property type="entry name" value="Eukaryotic translation initiation factor 3 like domains"/>
    <property type="match status" value="1"/>
</dbReference>
<dbReference type="GO" id="GO:0001732">
    <property type="term" value="P:formation of cytoplasmic translation initiation complex"/>
    <property type="evidence" value="ECO:0007669"/>
    <property type="project" value="UniProtKB-UniRule"/>
</dbReference>
<comment type="subcellular location">
    <subcellularLocation>
        <location evidence="4">Cytoplasm</location>
    </subcellularLocation>
</comment>
<dbReference type="GO" id="GO:0003743">
    <property type="term" value="F:translation initiation factor activity"/>
    <property type="evidence" value="ECO:0007669"/>
    <property type="project" value="UniProtKB-UniRule"/>
</dbReference>
<dbReference type="OrthoDB" id="20381at2759"/>
<keyword evidence="7" id="KW-1185">Reference proteome</keyword>
<feature type="compositionally biased region" description="Acidic residues" evidence="5">
    <location>
        <begin position="26"/>
        <end position="45"/>
    </location>
</feature>
<dbReference type="Pfam" id="PF08597">
    <property type="entry name" value="eIF3_subunit"/>
    <property type="match status" value="1"/>
</dbReference>
<organism evidence="6 7">
    <name type="scientific">Oryctes borbonicus</name>
    <dbReference type="NCBI Taxonomy" id="1629725"/>
    <lineage>
        <taxon>Eukaryota</taxon>
        <taxon>Metazoa</taxon>
        <taxon>Ecdysozoa</taxon>
        <taxon>Arthropoda</taxon>
        <taxon>Hexapoda</taxon>
        <taxon>Insecta</taxon>
        <taxon>Pterygota</taxon>
        <taxon>Neoptera</taxon>
        <taxon>Endopterygota</taxon>
        <taxon>Coleoptera</taxon>
        <taxon>Polyphaga</taxon>
        <taxon>Scarabaeiformia</taxon>
        <taxon>Scarabaeidae</taxon>
        <taxon>Dynastinae</taxon>
        <taxon>Oryctes</taxon>
    </lineage>
</organism>
<feature type="compositionally biased region" description="Basic and acidic residues" evidence="5">
    <location>
        <begin position="60"/>
        <end position="83"/>
    </location>
</feature>
<gene>
    <name evidence="6" type="ORF">AMK59_6661</name>
</gene>
<feature type="region of interest" description="Disordered" evidence="5">
    <location>
        <begin position="1"/>
        <end position="96"/>
    </location>
</feature>
<protein>
    <recommendedName>
        <fullName evidence="4">Eukaryotic translation initiation factor 3 subunit J</fullName>
        <shortName evidence="4">eIF3j</shortName>
    </recommendedName>
</protein>
<dbReference type="GO" id="GO:0033290">
    <property type="term" value="C:eukaryotic 48S preinitiation complex"/>
    <property type="evidence" value="ECO:0007669"/>
    <property type="project" value="UniProtKB-UniRule"/>
</dbReference>
<dbReference type="InterPro" id="IPR023194">
    <property type="entry name" value="eIF3-like_dom_sf"/>
</dbReference>
<evidence type="ECO:0000256" key="4">
    <source>
        <dbReference type="HAMAP-Rule" id="MF_03009"/>
    </source>
</evidence>
<evidence type="ECO:0000313" key="6">
    <source>
        <dbReference type="EMBL" id="KRT78795.1"/>
    </source>
</evidence>
<dbReference type="InterPro" id="IPR013906">
    <property type="entry name" value="eIF3j"/>
</dbReference>
<evidence type="ECO:0000313" key="7">
    <source>
        <dbReference type="Proteomes" id="UP000051574"/>
    </source>
</evidence>
<comment type="caution">
    <text evidence="6">The sequence shown here is derived from an EMBL/GenBank/DDBJ whole genome shotgun (WGS) entry which is preliminary data.</text>
</comment>
<accession>A0A0T6AV50</accession>
<dbReference type="AlphaFoldDB" id="A0A0T6AV50"/>
<dbReference type="Proteomes" id="UP000051574">
    <property type="component" value="Unassembled WGS sequence"/>
</dbReference>
<sequence length="226" mass="26086">MESWDDDNFEPKEVAPGILQTNKWEGEDEDDDVKDNWEDEDEEQKPEEPKVLVPTKTKKKIGDIIAEKEKSKREEQEKRLKEFEESEELTPEERLRLQRESDLQAALETFGGSTTNTGLDSMNPVTKEEFEEFADALSNKVQPLSKNLEFPTFAEIIVRNICASMSSGDIKKIKNTIDNLYLEKQKIEKGDKAKKSKGKGKAKLKIDNENQYSAYVDDYDDFNDFM</sequence>
<evidence type="ECO:0000256" key="1">
    <source>
        <dbReference type="ARBA" id="ARBA00022490"/>
    </source>
</evidence>
<dbReference type="PANTHER" id="PTHR21681">
    <property type="entry name" value="EUKARYOTIC TRANSLATION INITIATION FACTOR 3 SUBUNIT J"/>
    <property type="match status" value="1"/>
</dbReference>
<comment type="function">
    <text evidence="4">Component of the eukaryotic translation initiation factor 3 (eIF-3) complex, which is involved in protein synthesis of a specialized repertoire of mRNAs and, together with other initiation factors, stimulates binding of mRNA and methionyl-tRNAi to the 40S ribosome. The eIF-3 complex specifically targets and initiates translation of a subset of mRNAs involved in cell proliferation.</text>
</comment>
<dbReference type="EMBL" id="LJIG01022772">
    <property type="protein sequence ID" value="KRT78795.1"/>
    <property type="molecule type" value="Genomic_DNA"/>
</dbReference>
<name>A0A0T6AV50_9SCAR</name>
<reference evidence="6 7" key="1">
    <citation type="submission" date="2015-09" db="EMBL/GenBank/DDBJ databases">
        <title>Draft genome of the scarab beetle Oryctes borbonicus.</title>
        <authorList>
            <person name="Meyer J.M."/>
            <person name="Markov G.V."/>
            <person name="Baskaran P."/>
            <person name="Herrmann M."/>
            <person name="Sommer R.J."/>
            <person name="Roedelsperger C."/>
        </authorList>
    </citation>
    <scope>NUCLEOTIDE SEQUENCE [LARGE SCALE GENOMIC DNA]</scope>
    <source>
        <strain evidence="6">OB123</strain>
        <tissue evidence="6">Whole animal</tissue>
    </source>
</reference>
<evidence type="ECO:0000256" key="3">
    <source>
        <dbReference type="ARBA" id="ARBA00022917"/>
    </source>
</evidence>
<evidence type="ECO:0000256" key="5">
    <source>
        <dbReference type="SAM" id="MobiDB-lite"/>
    </source>
</evidence>
<dbReference type="PANTHER" id="PTHR21681:SF0">
    <property type="entry name" value="EUKARYOTIC TRANSLATION INITIATION FACTOR 3 SUBUNIT J"/>
    <property type="match status" value="1"/>
</dbReference>
<keyword evidence="3 4" id="KW-0648">Protein biosynthesis</keyword>
<evidence type="ECO:0000256" key="2">
    <source>
        <dbReference type="ARBA" id="ARBA00022540"/>
    </source>
</evidence>
<dbReference type="GO" id="GO:0005852">
    <property type="term" value="C:eukaryotic translation initiation factor 3 complex"/>
    <property type="evidence" value="ECO:0007669"/>
    <property type="project" value="UniProtKB-UniRule"/>
</dbReference>
<keyword evidence="1 4" id="KW-0963">Cytoplasm</keyword>
<proteinExistence type="inferred from homology"/>
<comment type="similarity">
    <text evidence="4">Belongs to the eIF-3 subunit J family.</text>
</comment>
<dbReference type="HAMAP" id="MF_03009">
    <property type="entry name" value="eIF3j"/>
    <property type="match status" value="1"/>
</dbReference>
<dbReference type="GO" id="GO:0016282">
    <property type="term" value="C:eukaryotic 43S preinitiation complex"/>
    <property type="evidence" value="ECO:0007669"/>
    <property type="project" value="UniProtKB-UniRule"/>
</dbReference>
<keyword evidence="2 4" id="KW-0396">Initiation factor</keyword>
<comment type="subunit">
    <text evidence="4">Component of the eukaryotic translation initiation factor 3 (eIF-3) complex.</text>
</comment>